<comment type="similarity">
    <text evidence="8">Belongs to the glycosyl hydrolase 18 family.</text>
</comment>
<keyword evidence="11" id="KW-1185">Reference proteome</keyword>
<evidence type="ECO:0000313" key="11">
    <source>
        <dbReference type="Proteomes" id="UP000620104"/>
    </source>
</evidence>
<dbReference type="PANTHER" id="PTHR11177">
    <property type="entry name" value="CHITINASE"/>
    <property type="match status" value="1"/>
</dbReference>
<dbReference type="GO" id="GO:0000272">
    <property type="term" value="P:polysaccharide catabolic process"/>
    <property type="evidence" value="ECO:0007669"/>
    <property type="project" value="UniProtKB-KW"/>
</dbReference>
<dbReference type="SUPFAM" id="SSF51445">
    <property type="entry name" value="(Trans)glycosidases"/>
    <property type="match status" value="1"/>
</dbReference>
<evidence type="ECO:0000256" key="2">
    <source>
        <dbReference type="ARBA" id="ARBA00022801"/>
    </source>
</evidence>
<protein>
    <recommendedName>
        <fullName evidence="9">GH18 domain-containing protein</fullName>
    </recommendedName>
</protein>
<sequence length="508" mass="57716">MRIYRPVSAVIGITATAVAVYGNPLRVRDDSTALSDPFKEARKFIEKPPGQESYKVCSSIWNACLPDDGVEHTEAKSSTKFDPYKKRTLAYWPIYDGLLLKKQEYGDPITAIQDRELQEHFDEQQLDGLTHLILFGVDARSLTSSGEIDWLPAWERVFDREISQKARAKGIHVMVAIGGWDIDTMFKAVTNEAEARNLGKHIAKFAVANGFDGIDIDHEYPTAQQAESWPFILDQIRQDAPNLLLSVALPGDPHTAPENDKENPFAGWEHLLPKFAKKEVIDFYNVMTYDLVNGYSEGHIAYHHASLSGTQRTVKRLEALGLEKSRLNTGFPLYAKYFPMSTCANNAKRLDCKLDNGFAPHTANALRFDENKNTKLTNCLEKESDWSEDDRKLCKPNKKIDELYEQARRNETIYQARKNWFKNNVALSQVPTKNYTTYDDKALADSFWDADSKTFWTWQSPYAIAQTCEAMKKEDIGGQFLFALGQDSKDLVHIEAFQGCVKEWAQAK</sequence>
<evidence type="ECO:0000256" key="8">
    <source>
        <dbReference type="RuleBase" id="RU004453"/>
    </source>
</evidence>
<dbReference type="EMBL" id="BLZA01000018">
    <property type="protein sequence ID" value="GHJ86529.1"/>
    <property type="molecule type" value="Genomic_DNA"/>
</dbReference>
<dbReference type="InterPro" id="IPR001579">
    <property type="entry name" value="Glyco_hydro_18_chit_AS"/>
</dbReference>
<dbReference type="InterPro" id="IPR017853">
    <property type="entry name" value="GH"/>
</dbReference>
<proteinExistence type="inferred from homology"/>
<evidence type="ECO:0000313" key="10">
    <source>
        <dbReference type="EMBL" id="GHJ86529.1"/>
    </source>
</evidence>
<dbReference type="InterPro" id="IPR001223">
    <property type="entry name" value="Glyco_hydro18_cat"/>
</dbReference>
<evidence type="ECO:0000256" key="7">
    <source>
        <dbReference type="RuleBase" id="RU000489"/>
    </source>
</evidence>
<dbReference type="PROSITE" id="PS01095">
    <property type="entry name" value="GH18_1"/>
    <property type="match status" value="1"/>
</dbReference>
<keyword evidence="3" id="KW-0146">Chitin degradation</keyword>
<evidence type="ECO:0000256" key="1">
    <source>
        <dbReference type="ARBA" id="ARBA00000822"/>
    </source>
</evidence>
<keyword evidence="2 7" id="KW-0378">Hydrolase</keyword>
<dbReference type="SMART" id="SM00636">
    <property type="entry name" value="Glyco_18"/>
    <property type="match status" value="1"/>
</dbReference>
<keyword evidence="5 7" id="KW-0326">Glycosidase</keyword>
<dbReference type="Proteomes" id="UP000620104">
    <property type="component" value="Unassembled WGS sequence"/>
</dbReference>
<feature type="domain" description="GH18" evidence="9">
    <location>
        <begin position="86"/>
        <end position="508"/>
    </location>
</feature>
<evidence type="ECO:0000256" key="3">
    <source>
        <dbReference type="ARBA" id="ARBA00023024"/>
    </source>
</evidence>
<evidence type="ECO:0000256" key="4">
    <source>
        <dbReference type="ARBA" id="ARBA00023277"/>
    </source>
</evidence>
<dbReference type="CDD" id="cd00598">
    <property type="entry name" value="GH18_chitinase-like"/>
    <property type="match status" value="1"/>
</dbReference>
<dbReference type="Pfam" id="PF00704">
    <property type="entry name" value="Glyco_hydro_18"/>
    <property type="match status" value="1"/>
</dbReference>
<dbReference type="InterPro" id="IPR011583">
    <property type="entry name" value="Chitinase_II/V-like_cat"/>
</dbReference>
<dbReference type="GO" id="GO:0006032">
    <property type="term" value="P:chitin catabolic process"/>
    <property type="evidence" value="ECO:0007669"/>
    <property type="project" value="UniProtKB-KW"/>
</dbReference>
<dbReference type="OrthoDB" id="73875at2759"/>
<comment type="caution">
    <text evidence="10">The sequence shown here is derived from an EMBL/GenBank/DDBJ whole genome shotgun (WGS) entry which is preliminary data.</text>
</comment>
<dbReference type="AlphaFoldDB" id="A0A8H3YEI8"/>
<dbReference type="Gene3D" id="3.20.20.80">
    <property type="entry name" value="Glycosidases"/>
    <property type="match status" value="1"/>
</dbReference>
<gene>
    <name evidence="10" type="ORF">NliqN6_2931</name>
</gene>
<dbReference type="GO" id="GO:0008061">
    <property type="term" value="F:chitin binding"/>
    <property type="evidence" value="ECO:0007669"/>
    <property type="project" value="InterPro"/>
</dbReference>
<dbReference type="PROSITE" id="PS51910">
    <property type="entry name" value="GH18_2"/>
    <property type="match status" value="1"/>
</dbReference>
<dbReference type="GO" id="GO:0008843">
    <property type="term" value="F:endochitinase activity"/>
    <property type="evidence" value="ECO:0007669"/>
    <property type="project" value="UniProtKB-EC"/>
</dbReference>
<keyword evidence="6" id="KW-0624">Polysaccharide degradation</keyword>
<name>A0A8H3YEI8_9TREE</name>
<reference evidence="10" key="1">
    <citation type="submission" date="2020-07" db="EMBL/GenBank/DDBJ databases">
        <title>Draft Genome Sequence of a Deep-Sea Yeast, Naganishia (Cryptococcus) liquefaciens strain N6.</title>
        <authorList>
            <person name="Han Y.W."/>
            <person name="Kajitani R."/>
            <person name="Morimoto H."/>
            <person name="Parhat M."/>
            <person name="Tsubouchi H."/>
            <person name="Bakenova O."/>
            <person name="Ogata M."/>
            <person name="Argunhan B."/>
            <person name="Aoki R."/>
            <person name="Kajiwara S."/>
            <person name="Itoh T."/>
            <person name="Iwasaki H."/>
        </authorList>
    </citation>
    <scope>NUCLEOTIDE SEQUENCE</scope>
    <source>
        <strain evidence="10">N6</strain>
    </source>
</reference>
<dbReference type="GO" id="GO:0005576">
    <property type="term" value="C:extracellular region"/>
    <property type="evidence" value="ECO:0007669"/>
    <property type="project" value="TreeGrafter"/>
</dbReference>
<keyword evidence="4" id="KW-0119">Carbohydrate metabolism</keyword>
<dbReference type="InterPro" id="IPR050314">
    <property type="entry name" value="Glycosyl_Hydrlase_18"/>
</dbReference>
<evidence type="ECO:0000259" key="9">
    <source>
        <dbReference type="PROSITE" id="PS51910"/>
    </source>
</evidence>
<dbReference type="PANTHER" id="PTHR11177:SF337">
    <property type="entry name" value="CHITINASE"/>
    <property type="match status" value="1"/>
</dbReference>
<accession>A0A8H3YEI8</accession>
<comment type="catalytic activity">
    <reaction evidence="1">
        <text>Random endo-hydrolysis of N-acetyl-beta-D-glucosaminide (1-&gt;4)-beta-linkages in chitin and chitodextrins.</text>
        <dbReference type="EC" id="3.2.1.14"/>
    </reaction>
</comment>
<organism evidence="10 11">
    <name type="scientific">Naganishia liquefaciens</name>
    <dbReference type="NCBI Taxonomy" id="104408"/>
    <lineage>
        <taxon>Eukaryota</taxon>
        <taxon>Fungi</taxon>
        <taxon>Dikarya</taxon>
        <taxon>Basidiomycota</taxon>
        <taxon>Agaricomycotina</taxon>
        <taxon>Tremellomycetes</taxon>
        <taxon>Filobasidiales</taxon>
        <taxon>Filobasidiaceae</taxon>
        <taxon>Naganishia</taxon>
    </lineage>
</organism>
<evidence type="ECO:0000256" key="5">
    <source>
        <dbReference type="ARBA" id="ARBA00023295"/>
    </source>
</evidence>
<evidence type="ECO:0000256" key="6">
    <source>
        <dbReference type="ARBA" id="ARBA00023326"/>
    </source>
</evidence>